<organism evidence="2 3">
    <name type="scientific">Actinophytocola glycyrrhizae</name>
    <dbReference type="NCBI Taxonomy" id="2044873"/>
    <lineage>
        <taxon>Bacteria</taxon>
        <taxon>Bacillati</taxon>
        <taxon>Actinomycetota</taxon>
        <taxon>Actinomycetes</taxon>
        <taxon>Pseudonocardiales</taxon>
        <taxon>Pseudonocardiaceae</taxon>
    </lineage>
</organism>
<dbReference type="EMBL" id="JBHSIS010000011">
    <property type="protein sequence ID" value="MFC4856880.1"/>
    <property type="molecule type" value="Genomic_DNA"/>
</dbReference>
<dbReference type="RefSeq" id="WP_378058870.1">
    <property type="nucleotide sequence ID" value="NZ_JBHSIS010000011.1"/>
</dbReference>
<proteinExistence type="predicted"/>
<reference evidence="3" key="1">
    <citation type="journal article" date="2019" name="Int. J. Syst. Evol. Microbiol.">
        <title>The Global Catalogue of Microorganisms (GCM) 10K type strain sequencing project: providing services to taxonomists for standard genome sequencing and annotation.</title>
        <authorList>
            <consortium name="The Broad Institute Genomics Platform"/>
            <consortium name="The Broad Institute Genome Sequencing Center for Infectious Disease"/>
            <person name="Wu L."/>
            <person name="Ma J."/>
        </authorList>
    </citation>
    <scope>NUCLEOTIDE SEQUENCE [LARGE SCALE GENOMIC DNA]</scope>
    <source>
        <strain evidence="3">ZS-22-S1</strain>
    </source>
</reference>
<feature type="region of interest" description="Disordered" evidence="1">
    <location>
        <begin position="104"/>
        <end position="153"/>
    </location>
</feature>
<evidence type="ECO:0000313" key="2">
    <source>
        <dbReference type="EMBL" id="MFC4856880.1"/>
    </source>
</evidence>
<evidence type="ECO:0000313" key="3">
    <source>
        <dbReference type="Proteomes" id="UP001595859"/>
    </source>
</evidence>
<keyword evidence="3" id="KW-1185">Reference proteome</keyword>
<feature type="compositionally biased region" description="Low complexity" evidence="1">
    <location>
        <begin position="108"/>
        <end position="130"/>
    </location>
</feature>
<accession>A0ABV9S596</accession>
<sequence>MSIQRSPRVDRGTAEQLVAGKGAGPVASVLRAAAAPAHHDELAGEDAAVAAFRAAATSVAPEPVRRSVFRAAFARVLTVKAALVLAVAGSTGIVLAASEGALPVPWSNNPAVPPATTTTTTTTPPTTNAPGSDTPGARTSDGRQPPAAPDPSIAGLCTAYAAHEDKNLDNPAFRALVDAAGGKDEVAGYCEVVEAATSNAPAGPGSRPSTPGKPDDPGASGNPGQRPATPPAGRPPEPPRPGQGERPGATDPGKPDNPGKSTRTTDEPTSEPAVTKTPGSPTRGAAHAVPPSGAEPPSTGG</sequence>
<evidence type="ECO:0000256" key="1">
    <source>
        <dbReference type="SAM" id="MobiDB-lite"/>
    </source>
</evidence>
<gene>
    <name evidence="2" type="ORF">ACFPCV_25535</name>
</gene>
<dbReference type="Proteomes" id="UP001595859">
    <property type="component" value="Unassembled WGS sequence"/>
</dbReference>
<comment type="caution">
    <text evidence="2">The sequence shown here is derived from an EMBL/GenBank/DDBJ whole genome shotgun (WGS) entry which is preliminary data.</text>
</comment>
<name>A0ABV9S596_9PSEU</name>
<feature type="compositionally biased region" description="Pro residues" evidence="1">
    <location>
        <begin position="228"/>
        <end position="241"/>
    </location>
</feature>
<feature type="region of interest" description="Disordered" evidence="1">
    <location>
        <begin position="198"/>
        <end position="301"/>
    </location>
</feature>
<protein>
    <submittedName>
        <fullName evidence="2">Uncharacterized protein</fullName>
    </submittedName>
</protein>